<organism evidence="3">
    <name type="scientific">uncultured marine microorganism HF4000_APKG10H12</name>
    <dbReference type="NCBI Taxonomy" id="455560"/>
    <lineage>
        <taxon>unclassified sequences</taxon>
        <taxon>environmental samples</taxon>
    </lineage>
</organism>
<dbReference type="Pfam" id="PF03033">
    <property type="entry name" value="Glyco_transf_28"/>
    <property type="match status" value="1"/>
</dbReference>
<dbReference type="GO" id="GO:0016758">
    <property type="term" value="F:hexosyltransferase activity"/>
    <property type="evidence" value="ECO:0007669"/>
    <property type="project" value="InterPro"/>
</dbReference>
<dbReference type="Pfam" id="PF06722">
    <property type="entry name" value="EryCIII-like_C"/>
    <property type="match status" value="1"/>
</dbReference>
<dbReference type="InterPro" id="IPR010610">
    <property type="entry name" value="EryCIII-like_C"/>
</dbReference>
<dbReference type="Gene3D" id="3.40.50.2000">
    <property type="entry name" value="Glycogen Phosphorylase B"/>
    <property type="match status" value="2"/>
</dbReference>
<dbReference type="InterPro" id="IPR050426">
    <property type="entry name" value="Glycosyltransferase_28"/>
</dbReference>
<sequence length="446" mass="48683">MTLLWLRPVREHDYSVRSRAPPRLQSNGPSPMRVLLIPVGSAGDVHPYVGLALALRGRGHDVTLATSAYFRPLIARLGLRLVPLGTVEQYETLTAHPNLWHHRKGLNVIAGALQTVSADLYRVVREHGVGDDTVVIAPGLAFAVRTAHDTLGIRLVTAHLQPSCFHSVHRSPVLHAALQRINALPRVLKRLLFALIDRVADRTLDAAVNTHRQELGLGRVRHITSRWWHSPTCVIGMFPDWFAPVQPDWPPHVHLTGFPLYDERDATEVPPEVAAFLDAGDPPVVFVAGSSNRQAERFFQAAADACGQLGRRGLLLTQYREQLPAKMPAGVRHFDYAPFTEVLPRAAALVHHGGIGSAAQALAAGVPHLVMPMTFDQPDNADRLRELGVARVLPPAQFRGSAVARELEQLLGSTETAVRCRTLAQRLSGVNGLRAACEVIEAVAGC</sequence>
<dbReference type="PANTHER" id="PTHR48050:SF13">
    <property type="entry name" value="STEROL 3-BETA-GLUCOSYLTRANSFERASE UGT80A2"/>
    <property type="match status" value="1"/>
</dbReference>
<dbReference type="GO" id="GO:0005975">
    <property type="term" value="P:carbohydrate metabolic process"/>
    <property type="evidence" value="ECO:0007669"/>
    <property type="project" value="InterPro"/>
</dbReference>
<dbReference type="EMBL" id="EU016668">
    <property type="protein sequence ID" value="ABZ10202.1"/>
    <property type="molecule type" value="Genomic_DNA"/>
</dbReference>
<dbReference type="CDD" id="cd03784">
    <property type="entry name" value="GT1_Gtf-like"/>
    <property type="match status" value="1"/>
</dbReference>
<dbReference type="InterPro" id="IPR002213">
    <property type="entry name" value="UDP_glucos_trans"/>
</dbReference>
<feature type="domain" description="Glycosyltransferase family 28 N-terminal" evidence="1">
    <location>
        <begin position="34"/>
        <end position="167"/>
    </location>
</feature>
<reference evidence="3" key="1">
    <citation type="journal article" date="2008" name="ISME J.">
        <title>Genomic patterns of recombination, clonal divergence and environment in marine microbial populations.</title>
        <authorList>
            <person name="Konstantinidis K.T."/>
            <person name="Delong E.F."/>
        </authorList>
    </citation>
    <scope>NUCLEOTIDE SEQUENCE</scope>
</reference>
<protein>
    <submittedName>
        <fullName evidence="3">Putative glycosyltransferase family 28 N-terminal domain protein</fullName>
    </submittedName>
</protein>
<feature type="domain" description="Erythromycin biosynthesis protein CIII-like C-terminal" evidence="2">
    <location>
        <begin position="323"/>
        <end position="416"/>
    </location>
</feature>
<keyword evidence="3" id="KW-0808">Transferase</keyword>
<name>B3TC93_9ZZZZ</name>
<evidence type="ECO:0000259" key="1">
    <source>
        <dbReference type="Pfam" id="PF03033"/>
    </source>
</evidence>
<dbReference type="CAZy" id="GT1">
    <property type="family name" value="Glycosyltransferase Family 1"/>
</dbReference>
<gene>
    <name evidence="3" type="ORF">ALOHA_HF4000APKG10H12ctg3g17</name>
</gene>
<evidence type="ECO:0000259" key="2">
    <source>
        <dbReference type="Pfam" id="PF06722"/>
    </source>
</evidence>
<dbReference type="InterPro" id="IPR004276">
    <property type="entry name" value="GlycoTrans_28_N"/>
</dbReference>
<dbReference type="PANTHER" id="PTHR48050">
    <property type="entry name" value="STEROL 3-BETA-GLUCOSYLTRANSFERASE"/>
    <property type="match status" value="1"/>
</dbReference>
<accession>B3TC93</accession>
<dbReference type="GO" id="GO:0008194">
    <property type="term" value="F:UDP-glycosyltransferase activity"/>
    <property type="evidence" value="ECO:0007669"/>
    <property type="project" value="InterPro"/>
</dbReference>
<proteinExistence type="predicted"/>
<dbReference type="SUPFAM" id="SSF53756">
    <property type="entry name" value="UDP-Glycosyltransferase/glycogen phosphorylase"/>
    <property type="match status" value="1"/>
</dbReference>
<dbReference type="AlphaFoldDB" id="B3TC93"/>
<evidence type="ECO:0000313" key="3">
    <source>
        <dbReference type="EMBL" id="ABZ10202.1"/>
    </source>
</evidence>